<dbReference type="HOGENOM" id="CLU_1172157_0_0_1"/>
<reference evidence="3" key="2">
    <citation type="submission" date="2013-12" db="EMBL/GenBank/DDBJ databases">
        <authorList>
            <person name="Yu Y."/>
            <person name="Lee S."/>
            <person name="de Baynast K."/>
            <person name="Wissotski M."/>
            <person name="Liu L."/>
            <person name="Talag J."/>
            <person name="Goicoechea J."/>
            <person name="Angelova A."/>
            <person name="Jetty R."/>
            <person name="Kudrna D."/>
            <person name="Golser W."/>
            <person name="Rivera L."/>
            <person name="Zhang J."/>
            <person name="Wing R."/>
        </authorList>
    </citation>
    <scope>NUCLEOTIDE SEQUENCE</scope>
</reference>
<name>A0A0D9V0U6_9ORYZ</name>
<organism evidence="2 3">
    <name type="scientific">Leersia perrieri</name>
    <dbReference type="NCBI Taxonomy" id="77586"/>
    <lineage>
        <taxon>Eukaryota</taxon>
        <taxon>Viridiplantae</taxon>
        <taxon>Streptophyta</taxon>
        <taxon>Embryophyta</taxon>
        <taxon>Tracheophyta</taxon>
        <taxon>Spermatophyta</taxon>
        <taxon>Magnoliopsida</taxon>
        <taxon>Liliopsida</taxon>
        <taxon>Poales</taxon>
        <taxon>Poaceae</taxon>
        <taxon>BOP clade</taxon>
        <taxon>Oryzoideae</taxon>
        <taxon>Oryzeae</taxon>
        <taxon>Oryzinae</taxon>
        <taxon>Leersia</taxon>
    </lineage>
</organism>
<evidence type="ECO:0000259" key="1">
    <source>
        <dbReference type="Pfam" id="PF25019"/>
    </source>
</evidence>
<dbReference type="Gramene" id="LPERR01G13700.1">
    <property type="protein sequence ID" value="LPERR01G13700.1"/>
    <property type="gene ID" value="LPERR01G13700"/>
</dbReference>
<evidence type="ECO:0000313" key="2">
    <source>
        <dbReference type="EnsemblPlants" id="LPERR01G13700.1"/>
    </source>
</evidence>
<dbReference type="InterPro" id="IPR032675">
    <property type="entry name" value="LRR_dom_sf"/>
</dbReference>
<reference evidence="2 3" key="1">
    <citation type="submission" date="2012-08" db="EMBL/GenBank/DDBJ databases">
        <title>Oryza genome evolution.</title>
        <authorList>
            <person name="Wing R.A."/>
        </authorList>
    </citation>
    <scope>NUCLEOTIDE SEQUENCE</scope>
</reference>
<dbReference type="Proteomes" id="UP000032180">
    <property type="component" value="Chromosome 1"/>
</dbReference>
<sequence>MEALRPHDKLLVLKVYSYKSTTFPPWMGMLKLLVEIDLNNCAMCQNIPQLWQPQDLRHWSNSAISSTFPKLKELKLEHMYGFKRWWEINERQEQLVFPQLEKLVILECPQLTALPTGYNILSQSALPGLKELQLYSLNNFERWQAGEGKHGKPPNFPNVAVDMGACRCRRGREGRATPVASPVAIVVTGSLAGRRCRRRLPSPSPVLSPIWICIWGFLWRERKWGKVERKGKVRERK</sequence>
<dbReference type="STRING" id="77586.A0A0D9V0U6"/>
<dbReference type="AlphaFoldDB" id="A0A0D9V0U6"/>
<proteinExistence type="predicted"/>
<accession>A0A0D9V0U6</accession>
<dbReference type="SUPFAM" id="SSF52058">
    <property type="entry name" value="L domain-like"/>
    <property type="match status" value="1"/>
</dbReference>
<dbReference type="InterPro" id="IPR056789">
    <property type="entry name" value="LRR_R13L1-DRL21"/>
</dbReference>
<keyword evidence="3" id="KW-1185">Reference proteome</keyword>
<feature type="domain" description="R13L1/DRL21-like LRR repeat region" evidence="1">
    <location>
        <begin position="1"/>
        <end position="79"/>
    </location>
</feature>
<evidence type="ECO:0000313" key="3">
    <source>
        <dbReference type="Proteomes" id="UP000032180"/>
    </source>
</evidence>
<reference evidence="2" key="3">
    <citation type="submission" date="2015-04" db="UniProtKB">
        <authorList>
            <consortium name="EnsemblPlants"/>
        </authorList>
    </citation>
    <scope>IDENTIFICATION</scope>
</reference>
<dbReference type="Pfam" id="PF25019">
    <property type="entry name" value="LRR_R13L1-DRL21"/>
    <property type="match status" value="1"/>
</dbReference>
<dbReference type="Gene3D" id="3.80.10.10">
    <property type="entry name" value="Ribonuclease Inhibitor"/>
    <property type="match status" value="1"/>
</dbReference>
<protein>
    <recommendedName>
        <fullName evidence="1">R13L1/DRL21-like LRR repeat region domain-containing protein</fullName>
    </recommendedName>
</protein>
<dbReference type="EnsemblPlants" id="LPERR01G13700.1">
    <property type="protein sequence ID" value="LPERR01G13700.1"/>
    <property type="gene ID" value="LPERR01G13700"/>
</dbReference>